<evidence type="ECO:0000313" key="2">
    <source>
        <dbReference type="Proteomes" id="UP001556692"/>
    </source>
</evidence>
<accession>A0ABV3SCI8</accession>
<name>A0ABV3SCI8_9HYPH</name>
<comment type="caution">
    <text evidence="1">The sequence shown here is derived from an EMBL/GenBank/DDBJ whole genome shotgun (WGS) entry which is preliminary data.</text>
</comment>
<sequence length="63" mass="6660">MAVPLTMTEKVSLGLDYFALIGGERKLIFADPIGPGGVGFPFSRTITSDTMGHALSATLSVRF</sequence>
<dbReference type="RefSeq" id="WP_367952352.1">
    <property type="nucleotide sequence ID" value="NZ_JBDPGJ010000001.1"/>
</dbReference>
<dbReference type="Proteomes" id="UP001556692">
    <property type="component" value="Unassembled WGS sequence"/>
</dbReference>
<dbReference type="EMBL" id="JBDPGJ010000001">
    <property type="protein sequence ID" value="MEX0404462.1"/>
    <property type="molecule type" value="Genomic_DNA"/>
</dbReference>
<proteinExistence type="predicted"/>
<gene>
    <name evidence="1" type="ORF">ABGN05_02165</name>
</gene>
<keyword evidence="2" id="KW-1185">Reference proteome</keyword>
<reference evidence="1 2" key="1">
    <citation type="submission" date="2024-05" db="EMBL/GenBank/DDBJ databases">
        <authorList>
            <person name="Jiang F."/>
        </authorList>
    </citation>
    <scope>NUCLEOTIDE SEQUENCE [LARGE SCALE GENOMIC DNA]</scope>
    <source>
        <strain evidence="1 2">LZ166</strain>
    </source>
</reference>
<evidence type="ECO:0000313" key="1">
    <source>
        <dbReference type="EMBL" id="MEX0404462.1"/>
    </source>
</evidence>
<organism evidence="1 2">
    <name type="scientific">Aquibium pacificus</name>
    <dbReference type="NCBI Taxonomy" id="3153579"/>
    <lineage>
        <taxon>Bacteria</taxon>
        <taxon>Pseudomonadati</taxon>
        <taxon>Pseudomonadota</taxon>
        <taxon>Alphaproteobacteria</taxon>
        <taxon>Hyphomicrobiales</taxon>
        <taxon>Phyllobacteriaceae</taxon>
        <taxon>Aquibium</taxon>
    </lineage>
</organism>
<protein>
    <submittedName>
        <fullName evidence="1">Uncharacterized protein</fullName>
    </submittedName>
</protein>